<dbReference type="OrthoDB" id="266718at2759"/>
<evidence type="ECO:0000256" key="2">
    <source>
        <dbReference type="ARBA" id="ARBA00022679"/>
    </source>
</evidence>
<dbReference type="GO" id="GO:0005524">
    <property type="term" value="F:ATP binding"/>
    <property type="evidence" value="ECO:0007669"/>
    <property type="project" value="UniProtKB-UniRule"/>
</dbReference>
<name>A0A1E7FDM9_9STRA</name>
<keyword evidence="10" id="KW-1185">Reference proteome</keyword>
<dbReference type="Gene3D" id="1.10.510.10">
    <property type="entry name" value="Transferase(Phosphotransferase) domain 1"/>
    <property type="match status" value="1"/>
</dbReference>
<sequence length="266" mass="30034">WKLGAKIGVGSFGQVHVGMNTQTGTLMAVKVFKMKGAIMKDIRTEVELMRSLKHVNIVRYLGAQMDKDSLHIFQEWVPGGAVSCLLNKFGPFSIEVIQSYISQTICGLSFLHDNDIMHRDIKGSNILVNDEGVVKLADFGASKKLKNLGDNMMMSLTVVGTPYFMSPEVFEEKYSAKADIWGIGCVAFQMAMAMPPWKDKGFTNPISLFNYIKKQKGSPPMNHPMEESFSKRQRISWNLFEKFVDRCFQQDLSERPDTKELANDPF</sequence>
<dbReference type="CDD" id="cd06606">
    <property type="entry name" value="STKc_MAPKKK"/>
    <property type="match status" value="1"/>
</dbReference>
<keyword evidence="4 9" id="KW-0418">Kinase</keyword>
<feature type="domain" description="Protein kinase" evidence="8">
    <location>
        <begin position="1"/>
        <end position="266"/>
    </location>
</feature>
<evidence type="ECO:0000256" key="4">
    <source>
        <dbReference type="ARBA" id="ARBA00022777"/>
    </source>
</evidence>
<dbReference type="PROSITE" id="PS00107">
    <property type="entry name" value="PROTEIN_KINASE_ATP"/>
    <property type="match status" value="1"/>
</dbReference>
<keyword evidence="1 7" id="KW-0723">Serine/threonine-protein kinase</keyword>
<evidence type="ECO:0000256" key="1">
    <source>
        <dbReference type="ARBA" id="ARBA00022527"/>
    </source>
</evidence>
<evidence type="ECO:0000313" key="9">
    <source>
        <dbReference type="EMBL" id="OEU16290.1"/>
    </source>
</evidence>
<keyword evidence="3 6" id="KW-0547">Nucleotide-binding</keyword>
<dbReference type="Proteomes" id="UP000095751">
    <property type="component" value="Unassembled WGS sequence"/>
</dbReference>
<accession>A0A1E7FDM9</accession>
<feature type="binding site" evidence="6">
    <location>
        <position position="40"/>
    </location>
    <ligand>
        <name>ATP</name>
        <dbReference type="ChEBI" id="CHEBI:30616"/>
    </ligand>
</feature>
<dbReference type="GO" id="GO:0004674">
    <property type="term" value="F:protein serine/threonine kinase activity"/>
    <property type="evidence" value="ECO:0007669"/>
    <property type="project" value="UniProtKB-KW"/>
</dbReference>
<dbReference type="InterPro" id="IPR011009">
    <property type="entry name" value="Kinase-like_dom_sf"/>
</dbReference>
<dbReference type="InParanoid" id="A0A1E7FDM9"/>
<proteinExistence type="inferred from homology"/>
<evidence type="ECO:0000256" key="3">
    <source>
        <dbReference type="ARBA" id="ARBA00022741"/>
    </source>
</evidence>
<dbReference type="SUPFAM" id="SSF56112">
    <property type="entry name" value="Protein kinase-like (PK-like)"/>
    <property type="match status" value="1"/>
</dbReference>
<feature type="non-terminal residue" evidence="9">
    <location>
        <position position="1"/>
    </location>
</feature>
<protein>
    <submittedName>
        <fullName evidence="9">Kinase-like protein</fullName>
    </submittedName>
</protein>
<dbReference type="SMART" id="SM00220">
    <property type="entry name" value="S_TKc"/>
    <property type="match status" value="1"/>
</dbReference>
<dbReference type="AlphaFoldDB" id="A0A1E7FDM9"/>
<evidence type="ECO:0000313" key="10">
    <source>
        <dbReference type="Proteomes" id="UP000095751"/>
    </source>
</evidence>
<dbReference type="Pfam" id="PF00069">
    <property type="entry name" value="Pkinase"/>
    <property type="match status" value="1"/>
</dbReference>
<dbReference type="PANTHER" id="PTHR11584">
    <property type="entry name" value="SERINE/THREONINE PROTEIN KINASE"/>
    <property type="match status" value="1"/>
</dbReference>
<dbReference type="EMBL" id="KV784358">
    <property type="protein sequence ID" value="OEU16290.1"/>
    <property type="molecule type" value="Genomic_DNA"/>
</dbReference>
<dbReference type="KEGG" id="fcy:FRACYDRAFT_159070"/>
<comment type="similarity">
    <text evidence="7">Belongs to the protein kinase superfamily.</text>
</comment>
<dbReference type="InterPro" id="IPR000719">
    <property type="entry name" value="Prot_kinase_dom"/>
</dbReference>
<gene>
    <name evidence="9" type="ORF">FRACYDRAFT_159070</name>
</gene>
<reference evidence="9 10" key="1">
    <citation type="submission" date="2016-09" db="EMBL/GenBank/DDBJ databases">
        <title>Extensive genetic diversity and differential bi-allelic expression allows diatom success in the polar Southern Ocean.</title>
        <authorList>
            <consortium name="DOE Joint Genome Institute"/>
            <person name="Mock T."/>
            <person name="Otillar R.P."/>
            <person name="Strauss J."/>
            <person name="Dupont C."/>
            <person name="Frickenhaus S."/>
            <person name="Maumus F."/>
            <person name="Mcmullan M."/>
            <person name="Sanges R."/>
            <person name="Schmutz J."/>
            <person name="Toseland A."/>
            <person name="Valas R."/>
            <person name="Veluchamy A."/>
            <person name="Ward B.J."/>
            <person name="Allen A."/>
            <person name="Barry K."/>
            <person name="Falciatore A."/>
            <person name="Ferrante M."/>
            <person name="Fortunato A.E."/>
            <person name="Gloeckner G."/>
            <person name="Gruber A."/>
            <person name="Hipkin R."/>
            <person name="Janech M."/>
            <person name="Kroth P."/>
            <person name="Leese F."/>
            <person name="Lindquist E."/>
            <person name="Lyon B.R."/>
            <person name="Martin J."/>
            <person name="Mayer C."/>
            <person name="Parker M."/>
            <person name="Quesneville H."/>
            <person name="Raymond J."/>
            <person name="Uhlig C."/>
            <person name="Valentin K.U."/>
            <person name="Worden A.Z."/>
            <person name="Armbrust E.V."/>
            <person name="Bowler C."/>
            <person name="Green B."/>
            <person name="Moulton V."/>
            <person name="Van Oosterhout C."/>
            <person name="Grigoriev I."/>
        </authorList>
    </citation>
    <scope>NUCLEOTIDE SEQUENCE [LARGE SCALE GENOMIC DNA]</scope>
    <source>
        <strain evidence="9 10">CCMP1102</strain>
    </source>
</reference>
<keyword evidence="2" id="KW-0808">Transferase</keyword>
<dbReference type="InterPro" id="IPR017441">
    <property type="entry name" value="Protein_kinase_ATP_BS"/>
</dbReference>
<evidence type="ECO:0000259" key="8">
    <source>
        <dbReference type="PROSITE" id="PS50011"/>
    </source>
</evidence>
<organism evidence="9 10">
    <name type="scientific">Fragilariopsis cylindrus CCMP1102</name>
    <dbReference type="NCBI Taxonomy" id="635003"/>
    <lineage>
        <taxon>Eukaryota</taxon>
        <taxon>Sar</taxon>
        <taxon>Stramenopiles</taxon>
        <taxon>Ochrophyta</taxon>
        <taxon>Bacillariophyta</taxon>
        <taxon>Bacillariophyceae</taxon>
        <taxon>Bacillariophycidae</taxon>
        <taxon>Bacillariales</taxon>
        <taxon>Bacillariaceae</taxon>
        <taxon>Fragilariopsis</taxon>
    </lineage>
</organism>
<dbReference type="PROSITE" id="PS50011">
    <property type="entry name" value="PROTEIN_KINASE_DOM"/>
    <property type="match status" value="1"/>
</dbReference>
<dbReference type="PROSITE" id="PS00108">
    <property type="entry name" value="PROTEIN_KINASE_ST"/>
    <property type="match status" value="1"/>
</dbReference>
<evidence type="ECO:0000256" key="6">
    <source>
        <dbReference type="PROSITE-ProRule" id="PRU10141"/>
    </source>
</evidence>
<evidence type="ECO:0000256" key="5">
    <source>
        <dbReference type="ARBA" id="ARBA00022840"/>
    </source>
</evidence>
<keyword evidence="5 6" id="KW-0067">ATP-binding</keyword>
<evidence type="ECO:0000256" key="7">
    <source>
        <dbReference type="RuleBase" id="RU000304"/>
    </source>
</evidence>
<feature type="non-terminal residue" evidence="9">
    <location>
        <position position="266"/>
    </location>
</feature>
<dbReference type="PANTHER" id="PTHR11584:SF369">
    <property type="entry name" value="MITOGEN-ACTIVATED PROTEIN KINASE KINASE KINASE 19-RELATED"/>
    <property type="match status" value="1"/>
</dbReference>
<dbReference type="InterPro" id="IPR008271">
    <property type="entry name" value="Ser/Thr_kinase_AS"/>
</dbReference>
<dbReference type="PIRSF" id="PIRSF000654">
    <property type="entry name" value="Integrin-linked_kinase"/>
    <property type="match status" value="1"/>
</dbReference>